<evidence type="ECO:0008006" key="3">
    <source>
        <dbReference type="Google" id="ProtNLM"/>
    </source>
</evidence>
<protein>
    <recommendedName>
        <fullName evidence="3">Tesmin/TSO1-like CXC domain-containing protein</fullName>
    </recommendedName>
</protein>
<name>A0A4Y2HRY2_ARAVE</name>
<sequence length="429" mass="48795">MSDVLRKTKKSTLYNIFDTAPERPVGNTDNLYFVLDGGFLIHRVIWPKQGSFGDVYTIYMSSIKKHYGDEVTVVFDGYTESSVNTKIIERQRRMMKRTSREIIFNKSTVLDSQRQFLSNLANKERFISQLPSHLEKVGICTFIATNDADVHVVMTAIETYENKKQVLVIGQDVDLVVLLTTLTPDDMDILMLKEGKGKVKDRFYSSKDLRNSNLVIDCKKSILFLHAISGSDTTSGFYGKGKLQVVQLFNRNKYLQGIPEIFNDPKSSYTDIKRAVEKFIIALYSNTNEEENRLNKMRYDCFNQLVGQANSAILFSKLLPNTEAAHQHCRRTFHQVQTWQGEFLNPSSWGWNLVNKPLTPIYTTKGPAPAKIVSLITCGCNKSCGKKCKCVRANLCCTTLCKNCRCQSCINTEALDIVEEEDEEDNDII</sequence>
<organism evidence="1 2">
    <name type="scientific">Araneus ventricosus</name>
    <name type="common">Orbweaver spider</name>
    <name type="synonym">Epeira ventricosa</name>
    <dbReference type="NCBI Taxonomy" id="182803"/>
    <lineage>
        <taxon>Eukaryota</taxon>
        <taxon>Metazoa</taxon>
        <taxon>Ecdysozoa</taxon>
        <taxon>Arthropoda</taxon>
        <taxon>Chelicerata</taxon>
        <taxon>Arachnida</taxon>
        <taxon>Araneae</taxon>
        <taxon>Araneomorphae</taxon>
        <taxon>Entelegynae</taxon>
        <taxon>Araneoidea</taxon>
        <taxon>Araneidae</taxon>
        <taxon>Araneus</taxon>
    </lineage>
</organism>
<dbReference type="PANTHER" id="PTHR46704:SF1">
    <property type="entry name" value="TELOMERE LENGTH REGULATION PROTEIN TEL2 HOMOLOG"/>
    <property type="match status" value="1"/>
</dbReference>
<comment type="caution">
    <text evidence="1">The sequence shown here is derived from an EMBL/GenBank/DDBJ whole genome shotgun (WGS) entry which is preliminary data.</text>
</comment>
<gene>
    <name evidence="1" type="ORF">AVEN_216248_1</name>
</gene>
<dbReference type="Gene3D" id="3.40.50.1010">
    <property type="entry name" value="5'-nuclease"/>
    <property type="match status" value="1"/>
</dbReference>
<dbReference type="InterPro" id="IPR029060">
    <property type="entry name" value="PIN-like_dom_sf"/>
</dbReference>
<keyword evidence="2" id="KW-1185">Reference proteome</keyword>
<reference evidence="1 2" key="1">
    <citation type="journal article" date="2019" name="Sci. Rep.">
        <title>Orb-weaving spider Araneus ventricosus genome elucidates the spidroin gene catalogue.</title>
        <authorList>
            <person name="Kono N."/>
            <person name="Nakamura H."/>
            <person name="Ohtoshi R."/>
            <person name="Moran D.A.P."/>
            <person name="Shinohara A."/>
            <person name="Yoshida Y."/>
            <person name="Fujiwara M."/>
            <person name="Mori M."/>
            <person name="Tomita M."/>
            <person name="Arakawa K."/>
        </authorList>
    </citation>
    <scope>NUCLEOTIDE SEQUENCE [LARGE SCALE GENOMIC DNA]</scope>
</reference>
<dbReference type="PANTHER" id="PTHR46704">
    <property type="entry name" value="CXC DOMAIN-CONTAINING PROTEIN-RELATED"/>
    <property type="match status" value="1"/>
</dbReference>
<dbReference type="AlphaFoldDB" id="A0A4Y2HRY2"/>
<evidence type="ECO:0000313" key="1">
    <source>
        <dbReference type="EMBL" id="GBM67799.1"/>
    </source>
</evidence>
<evidence type="ECO:0000313" key="2">
    <source>
        <dbReference type="Proteomes" id="UP000499080"/>
    </source>
</evidence>
<accession>A0A4Y2HRY2</accession>
<dbReference type="Proteomes" id="UP000499080">
    <property type="component" value="Unassembled WGS sequence"/>
</dbReference>
<dbReference type="OrthoDB" id="6781249at2759"/>
<dbReference type="EMBL" id="BGPR01002103">
    <property type="protein sequence ID" value="GBM67799.1"/>
    <property type="molecule type" value="Genomic_DNA"/>
</dbReference>
<proteinExistence type="predicted"/>
<dbReference type="SUPFAM" id="SSF88723">
    <property type="entry name" value="PIN domain-like"/>
    <property type="match status" value="1"/>
</dbReference>